<proteinExistence type="predicted"/>
<gene>
    <name evidence="1" type="primary">Necator_chrIII.g10964</name>
    <name evidence="1" type="ORF">RB195_010199</name>
</gene>
<sequence>MGVKANGRQLHHLRFADDVVLITPSISQAERMLSEIDETCGCGLQLNLKNTTFMRREIIMKNDPIPVLGRRKRTAWGAYKSIENVEKKARSTRPRGHLFNTTVLPALKALAFRKQKENAVSIIERAIERVMLRVSRLTQVKDGIRGSLLRQRSMIRDAAAFAKVK</sequence>
<keyword evidence="2" id="KW-1185">Reference proteome</keyword>
<dbReference type="EMBL" id="JAVFWL010000003">
    <property type="protein sequence ID" value="KAK6742785.1"/>
    <property type="molecule type" value="Genomic_DNA"/>
</dbReference>
<dbReference type="Proteomes" id="UP001303046">
    <property type="component" value="Unassembled WGS sequence"/>
</dbReference>
<evidence type="ECO:0008006" key="3">
    <source>
        <dbReference type="Google" id="ProtNLM"/>
    </source>
</evidence>
<comment type="caution">
    <text evidence="1">The sequence shown here is derived from an EMBL/GenBank/DDBJ whole genome shotgun (WGS) entry which is preliminary data.</text>
</comment>
<accession>A0ABR1CZA1</accession>
<protein>
    <recommendedName>
        <fullName evidence="3">Reverse transcriptase domain-containing protein</fullName>
    </recommendedName>
</protein>
<organism evidence="1 2">
    <name type="scientific">Necator americanus</name>
    <name type="common">Human hookworm</name>
    <dbReference type="NCBI Taxonomy" id="51031"/>
    <lineage>
        <taxon>Eukaryota</taxon>
        <taxon>Metazoa</taxon>
        <taxon>Ecdysozoa</taxon>
        <taxon>Nematoda</taxon>
        <taxon>Chromadorea</taxon>
        <taxon>Rhabditida</taxon>
        <taxon>Rhabditina</taxon>
        <taxon>Rhabditomorpha</taxon>
        <taxon>Strongyloidea</taxon>
        <taxon>Ancylostomatidae</taxon>
        <taxon>Bunostominae</taxon>
        <taxon>Necator</taxon>
    </lineage>
</organism>
<evidence type="ECO:0000313" key="2">
    <source>
        <dbReference type="Proteomes" id="UP001303046"/>
    </source>
</evidence>
<name>A0ABR1CZA1_NECAM</name>
<evidence type="ECO:0000313" key="1">
    <source>
        <dbReference type="EMBL" id="KAK6742785.1"/>
    </source>
</evidence>
<reference evidence="1 2" key="1">
    <citation type="submission" date="2023-08" db="EMBL/GenBank/DDBJ databases">
        <title>A Necator americanus chromosomal reference genome.</title>
        <authorList>
            <person name="Ilik V."/>
            <person name="Petrzelkova K.J."/>
            <person name="Pardy F."/>
            <person name="Fuh T."/>
            <person name="Niatou-Singa F.S."/>
            <person name="Gouil Q."/>
            <person name="Baker L."/>
            <person name="Ritchie M.E."/>
            <person name="Jex A.R."/>
            <person name="Gazzola D."/>
            <person name="Li H."/>
            <person name="Toshio Fujiwara R."/>
            <person name="Zhan B."/>
            <person name="Aroian R.V."/>
            <person name="Pafco B."/>
            <person name="Schwarz E.M."/>
        </authorList>
    </citation>
    <scope>NUCLEOTIDE SEQUENCE [LARGE SCALE GENOMIC DNA]</scope>
    <source>
        <strain evidence="1 2">Aroian</strain>
        <tissue evidence="1">Whole animal</tissue>
    </source>
</reference>